<feature type="transmembrane region" description="Helical" evidence="7">
    <location>
        <begin position="261"/>
        <end position="278"/>
    </location>
</feature>
<comment type="similarity">
    <text evidence="2">Belongs to the acyltransferase 3 family.</text>
</comment>
<dbReference type="PANTHER" id="PTHR40074">
    <property type="entry name" value="O-ACETYLTRANSFERASE WECH"/>
    <property type="match status" value="1"/>
</dbReference>
<feature type="transmembrane region" description="Helical" evidence="7">
    <location>
        <begin position="96"/>
        <end position="121"/>
    </location>
</feature>
<feature type="transmembrane region" description="Helical" evidence="7">
    <location>
        <begin position="334"/>
        <end position="352"/>
    </location>
</feature>
<feature type="transmembrane region" description="Helical" evidence="7">
    <location>
        <begin position="298"/>
        <end position="314"/>
    </location>
</feature>
<gene>
    <name evidence="9" type="ORF">GO621_07070</name>
</gene>
<sequence>MQNLVNDTPTPKRNYEFVDAIRCIAMISIVAEHSISFDEHVYHPTDTLSKVVFATFMQLVKFGTINFFLLAGFLIGEKFTDYSPLEYLNRRVKNTFMPWVFWSLFFLTIMIVTDFISAYRFNNGHLDKNYSDDLIDHLKAIYLYSNYWFIPNFLCCITVLLIFRKYLYSYLFGAILLIFTSVYVINIYGQWVDARHSTAILGFVFFLWLGAQFNRNLTSIEAWLGKTPVLIWVLAAIIALVCGVRESLFLKSIYSIDPYNSLRISNIFYSLICFFLLLKIKSFKLVTCLKPRETTYGIYLIHYILIAMVLTEIFRPLKFDVTNLPLIKLVGYQILRFIIVYTTTFVIVTLINRTRFKWSIGR</sequence>
<dbReference type="GO" id="GO:0009246">
    <property type="term" value="P:enterobacterial common antigen biosynthetic process"/>
    <property type="evidence" value="ECO:0007669"/>
    <property type="project" value="TreeGrafter"/>
</dbReference>
<keyword evidence="5 7" id="KW-1133">Transmembrane helix</keyword>
<keyword evidence="9" id="KW-0012">Acyltransferase</keyword>
<dbReference type="Proteomes" id="UP000462014">
    <property type="component" value="Unassembled WGS sequence"/>
</dbReference>
<keyword evidence="3" id="KW-1003">Cell membrane</keyword>
<dbReference type="InterPro" id="IPR002656">
    <property type="entry name" value="Acyl_transf_3_dom"/>
</dbReference>
<evidence type="ECO:0000256" key="2">
    <source>
        <dbReference type="ARBA" id="ARBA00007400"/>
    </source>
</evidence>
<evidence type="ECO:0000256" key="5">
    <source>
        <dbReference type="ARBA" id="ARBA00022989"/>
    </source>
</evidence>
<dbReference type="GO" id="GO:0005886">
    <property type="term" value="C:plasma membrane"/>
    <property type="evidence" value="ECO:0007669"/>
    <property type="project" value="UniProtKB-SubCell"/>
</dbReference>
<dbReference type="AlphaFoldDB" id="A0A7K1SVI3"/>
<evidence type="ECO:0000256" key="3">
    <source>
        <dbReference type="ARBA" id="ARBA00022475"/>
    </source>
</evidence>
<comment type="caution">
    <text evidence="9">The sequence shown here is derived from an EMBL/GenBank/DDBJ whole genome shotgun (WGS) entry which is preliminary data.</text>
</comment>
<feature type="domain" description="Acyltransferase 3" evidence="8">
    <location>
        <begin position="16"/>
        <end position="351"/>
    </location>
</feature>
<dbReference type="RefSeq" id="WP_157565506.1">
    <property type="nucleotide sequence ID" value="NZ_WPIK01000005.1"/>
</dbReference>
<dbReference type="Pfam" id="PF01757">
    <property type="entry name" value="Acyl_transf_3"/>
    <property type="match status" value="1"/>
</dbReference>
<feature type="transmembrane region" description="Helical" evidence="7">
    <location>
        <begin position="170"/>
        <end position="188"/>
    </location>
</feature>
<comment type="subcellular location">
    <subcellularLocation>
        <location evidence="1">Cell membrane</location>
        <topology evidence="1">Multi-pass membrane protein</topology>
    </subcellularLocation>
</comment>
<evidence type="ECO:0000256" key="6">
    <source>
        <dbReference type="ARBA" id="ARBA00023136"/>
    </source>
</evidence>
<feature type="transmembrane region" description="Helical" evidence="7">
    <location>
        <begin position="194"/>
        <end position="211"/>
    </location>
</feature>
<keyword evidence="9" id="KW-0808">Transferase</keyword>
<feature type="transmembrane region" description="Helical" evidence="7">
    <location>
        <begin position="51"/>
        <end position="75"/>
    </location>
</feature>
<reference evidence="9 10" key="1">
    <citation type="submission" date="2019-12" db="EMBL/GenBank/DDBJ databases">
        <title>Mucilaginibacter sp. HMF7410 genome sequencing and assembly.</title>
        <authorList>
            <person name="Kang H."/>
            <person name="Cha I."/>
            <person name="Kim H."/>
            <person name="Joh K."/>
        </authorList>
    </citation>
    <scope>NUCLEOTIDE SEQUENCE [LARGE SCALE GENOMIC DNA]</scope>
    <source>
        <strain evidence="9 10">HMF7410</strain>
    </source>
</reference>
<organism evidence="9 10">
    <name type="scientific">Mucilaginibacter arboris</name>
    <dbReference type="NCBI Taxonomy" id="2682090"/>
    <lineage>
        <taxon>Bacteria</taxon>
        <taxon>Pseudomonadati</taxon>
        <taxon>Bacteroidota</taxon>
        <taxon>Sphingobacteriia</taxon>
        <taxon>Sphingobacteriales</taxon>
        <taxon>Sphingobacteriaceae</taxon>
        <taxon>Mucilaginibacter</taxon>
    </lineage>
</organism>
<proteinExistence type="inferred from homology"/>
<keyword evidence="10" id="KW-1185">Reference proteome</keyword>
<evidence type="ECO:0000256" key="1">
    <source>
        <dbReference type="ARBA" id="ARBA00004651"/>
    </source>
</evidence>
<dbReference type="PANTHER" id="PTHR40074:SF2">
    <property type="entry name" value="O-ACETYLTRANSFERASE WECH"/>
    <property type="match status" value="1"/>
</dbReference>
<protein>
    <submittedName>
        <fullName evidence="9">Acyltransferase family protein</fullName>
    </submittedName>
</protein>
<keyword evidence="6 7" id="KW-0472">Membrane</keyword>
<evidence type="ECO:0000313" key="10">
    <source>
        <dbReference type="Proteomes" id="UP000462014"/>
    </source>
</evidence>
<evidence type="ECO:0000313" key="9">
    <source>
        <dbReference type="EMBL" id="MVN21294.1"/>
    </source>
</evidence>
<feature type="transmembrane region" description="Helical" evidence="7">
    <location>
        <begin position="141"/>
        <end position="163"/>
    </location>
</feature>
<evidence type="ECO:0000259" key="8">
    <source>
        <dbReference type="Pfam" id="PF01757"/>
    </source>
</evidence>
<evidence type="ECO:0000256" key="7">
    <source>
        <dbReference type="SAM" id="Phobius"/>
    </source>
</evidence>
<accession>A0A7K1SVI3</accession>
<dbReference type="GO" id="GO:0016413">
    <property type="term" value="F:O-acetyltransferase activity"/>
    <property type="evidence" value="ECO:0007669"/>
    <property type="project" value="TreeGrafter"/>
</dbReference>
<feature type="transmembrane region" description="Helical" evidence="7">
    <location>
        <begin position="223"/>
        <end position="241"/>
    </location>
</feature>
<dbReference type="EMBL" id="WPIK01000005">
    <property type="protein sequence ID" value="MVN21294.1"/>
    <property type="molecule type" value="Genomic_DNA"/>
</dbReference>
<evidence type="ECO:0000256" key="4">
    <source>
        <dbReference type="ARBA" id="ARBA00022692"/>
    </source>
</evidence>
<name>A0A7K1SVI3_9SPHI</name>
<keyword evidence="4 7" id="KW-0812">Transmembrane</keyword>